<evidence type="ECO:0000313" key="2">
    <source>
        <dbReference type="Proteomes" id="UP000238479"/>
    </source>
</evidence>
<keyword evidence="2" id="KW-1185">Reference proteome</keyword>
<dbReference type="Proteomes" id="UP000238479">
    <property type="component" value="Chromosome 3"/>
</dbReference>
<sequence>MPSVVCGEGVCKRKMKARIRWRRCHRSVLGAKVGNAYGISFQRCSNCNLHVSLFLSTFFLVSFSQLKSHQVITPFYCPHDQAKENLITINPTLCCSTLLVHHYCLPPFHVFAGRPPPPLIAPVAQN</sequence>
<organism evidence="1 2">
    <name type="scientific">Rosa chinensis</name>
    <name type="common">China rose</name>
    <dbReference type="NCBI Taxonomy" id="74649"/>
    <lineage>
        <taxon>Eukaryota</taxon>
        <taxon>Viridiplantae</taxon>
        <taxon>Streptophyta</taxon>
        <taxon>Embryophyta</taxon>
        <taxon>Tracheophyta</taxon>
        <taxon>Spermatophyta</taxon>
        <taxon>Magnoliopsida</taxon>
        <taxon>eudicotyledons</taxon>
        <taxon>Gunneridae</taxon>
        <taxon>Pentapetalae</taxon>
        <taxon>rosids</taxon>
        <taxon>fabids</taxon>
        <taxon>Rosales</taxon>
        <taxon>Rosaceae</taxon>
        <taxon>Rosoideae</taxon>
        <taxon>Rosoideae incertae sedis</taxon>
        <taxon>Rosa</taxon>
    </lineage>
</organism>
<dbReference type="EMBL" id="PDCK01000041">
    <property type="protein sequence ID" value="PRQ43693.1"/>
    <property type="molecule type" value="Genomic_DNA"/>
</dbReference>
<protein>
    <submittedName>
        <fullName evidence="1">Uncharacterized protein</fullName>
    </submittedName>
</protein>
<accession>A0A2P6RB91</accession>
<gene>
    <name evidence="1" type="ORF">RchiOBHm_Chr3g0471191</name>
</gene>
<evidence type="ECO:0000313" key="1">
    <source>
        <dbReference type="EMBL" id="PRQ43693.1"/>
    </source>
</evidence>
<dbReference type="Gramene" id="PRQ43693">
    <property type="protein sequence ID" value="PRQ43693"/>
    <property type="gene ID" value="RchiOBHm_Chr3g0471191"/>
</dbReference>
<name>A0A2P6RB91_ROSCH</name>
<reference evidence="1 2" key="1">
    <citation type="journal article" date="2018" name="Nat. Genet.">
        <title>The Rosa genome provides new insights in the design of modern roses.</title>
        <authorList>
            <person name="Bendahmane M."/>
        </authorList>
    </citation>
    <scope>NUCLEOTIDE SEQUENCE [LARGE SCALE GENOMIC DNA]</scope>
    <source>
        <strain evidence="2">cv. Old Blush</strain>
    </source>
</reference>
<proteinExistence type="predicted"/>
<dbReference type="AlphaFoldDB" id="A0A2P6RB91"/>
<comment type="caution">
    <text evidence="1">The sequence shown here is derived from an EMBL/GenBank/DDBJ whole genome shotgun (WGS) entry which is preliminary data.</text>
</comment>